<dbReference type="Proteomes" id="UP001159363">
    <property type="component" value="Chromosome 6"/>
</dbReference>
<feature type="region of interest" description="Disordered" evidence="1">
    <location>
        <begin position="218"/>
        <end position="251"/>
    </location>
</feature>
<dbReference type="EMBL" id="JARBHB010000007">
    <property type="protein sequence ID" value="KAJ8879394.1"/>
    <property type="molecule type" value="Genomic_DNA"/>
</dbReference>
<feature type="compositionally biased region" description="Pro residues" evidence="1">
    <location>
        <begin position="235"/>
        <end position="245"/>
    </location>
</feature>
<evidence type="ECO:0000313" key="3">
    <source>
        <dbReference type="Proteomes" id="UP001159363"/>
    </source>
</evidence>
<evidence type="ECO:0000256" key="1">
    <source>
        <dbReference type="SAM" id="MobiDB-lite"/>
    </source>
</evidence>
<keyword evidence="3" id="KW-1185">Reference proteome</keyword>
<gene>
    <name evidence="2" type="ORF">PR048_020002</name>
</gene>
<evidence type="ECO:0000313" key="2">
    <source>
        <dbReference type="EMBL" id="KAJ8879394.1"/>
    </source>
</evidence>
<name>A0ABQ9H524_9NEOP</name>
<sequence>MKHWWNERLGETEKTLWPTATSSTFTKCENLCEEAAGTRAQVTVILPLSTFPAFEIENRRSDKGDTATRIKCPIAAKCKALKWRGVLVTLRVPMRLSECRVAGVLSVNRQQVFAERKWSEVHACVVWTSGGGLHSFAVVRACVCVCVQAGTGPRGTDRGRLLHVPQTSVAFTHCLPRRHPRVIASVHIRHSGCAPATHCDPREPDGALVGGDASAAVGLGGGRPLVRPPRRRLRPPSPAPTPPPAQGRWLPLHLPRRKPGQLRLPRPGALPLSTAVPLVASRLLRGRHPRAGHLLLEAAVGASRRQCSVSLGAAATPSTTLRRRPRQCLLGRGGGVPTTRGAVLVARSLFSSMSVEGGVYGDWFNANTVTIDVPSLTRLERVINETRHRTRKFQIFTIFKIIIKHSRAQYYSSLVAYFKGRRGGSSGDIVARALASHHGYPDSIPGGLTPGFCMYESCLTMPLAGGFSRSTTISPALAFQHRSILGSHSMPCPGMMTCTYGSQLESPSLGGCRLALIKAGKLKTQSKSNLLLCKSLCGELWLALNSEVLRANTSKTWWISGRVGWCYVSPVPENLLLEDVEDVRLDAREVIWLQRDGAPPHLAIAVRWPLDMLTTVVFTSIQRLQQYIFFITTAKMPVITAIKIKLYRDEDCIIQTRNLLKAEMVADNKHKAKSVHIRVERGATVAERLARPPPTKTNRSQSPAGSLRIFACGNRAGRCRWSAGFLEDLPFPPPFHSGAALYSLQLPSSTLKTSLLRAVQISSLHFTVDRQRGSPMTVSTVYETMERLLNFEF</sequence>
<comment type="caution">
    <text evidence="2">The sequence shown here is derived from an EMBL/GenBank/DDBJ whole genome shotgun (WGS) entry which is preliminary data.</text>
</comment>
<protein>
    <submittedName>
        <fullName evidence="2">Uncharacterized protein</fullName>
    </submittedName>
</protein>
<accession>A0ABQ9H524</accession>
<organism evidence="2 3">
    <name type="scientific">Dryococelus australis</name>
    <dbReference type="NCBI Taxonomy" id="614101"/>
    <lineage>
        <taxon>Eukaryota</taxon>
        <taxon>Metazoa</taxon>
        <taxon>Ecdysozoa</taxon>
        <taxon>Arthropoda</taxon>
        <taxon>Hexapoda</taxon>
        <taxon>Insecta</taxon>
        <taxon>Pterygota</taxon>
        <taxon>Neoptera</taxon>
        <taxon>Polyneoptera</taxon>
        <taxon>Phasmatodea</taxon>
        <taxon>Verophasmatodea</taxon>
        <taxon>Anareolatae</taxon>
        <taxon>Phasmatidae</taxon>
        <taxon>Eurycanthinae</taxon>
        <taxon>Dryococelus</taxon>
    </lineage>
</organism>
<proteinExistence type="predicted"/>
<reference evidence="2 3" key="1">
    <citation type="submission" date="2023-02" db="EMBL/GenBank/DDBJ databases">
        <title>LHISI_Scaffold_Assembly.</title>
        <authorList>
            <person name="Stuart O.P."/>
            <person name="Cleave R."/>
            <person name="Magrath M.J.L."/>
            <person name="Mikheyev A.S."/>
        </authorList>
    </citation>
    <scope>NUCLEOTIDE SEQUENCE [LARGE SCALE GENOMIC DNA]</scope>
    <source>
        <strain evidence="2">Daus_M_001</strain>
        <tissue evidence="2">Leg muscle</tissue>
    </source>
</reference>